<reference evidence="2 3" key="1">
    <citation type="submission" date="2016-07" db="EMBL/GenBank/DDBJ databases">
        <title>Draft genome of Scalindua rubra, obtained from a brine-seawater interface in the Red Sea, sheds light on salt adaptation in anammox bacteria.</title>
        <authorList>
            <person name="Speth D.R."/>
            <person name="Lagkouvardos I."/>
            <person name="Wang Y."/>
            <person name="Qian P.-Y."/>
            <person name="Dutilh B.E."/>
            <person name="Jetten M.S."/>
        </authorList>
    </citation>
    <scope>NUCLEOTIDE SEQUENCE [LARGE SCALE GENOMIC DNA]</scope>
    <source>
        <strain evidence="2">BSI-1</strain>
    </source>
</reference>
<sequence>MSALIEELKKEHLEIVAALNEAKKLGILSKEGQTKLLSAKASLLAHLKKEDEQLYPALMKEAENNKGVKNTLDLFAIDMENVSKVVLEFFDKYSGGVLGEEFQREFESLFVALSTRIRNEEDALYDEYEKIIQ</sequence>
<dbReference type="Proteomes" id="UP000094056">
    <property type="component" value="Unassembled WGS sequence"/>
</dbReference>
<dbReference type="AlphaFoldDB" id="A0A1E3X935"/>
<dbReference type="Pfam" id="PF01814">
    <property type="entry name" value="Hemerythrin"/>
    <property type="match status" value="1"/>
</dbReference>
<feature type="domain" description="Hemerythrin-like" evidence="1">
    <location>
        <begin position="4"/>
        <end position="126"/>
    </location>
</feature>
<gene>
    <name evidence="2" type="ORF">SCARUB_02730</name>
</gene>
<evidence type="ECO:0000259" key="1">
    <source>
        <dbReference type="Pfam" id="PF01814"/>
    </source>
</evidence>
<dbReference type="InterPro" id="IPR038309">
    <property type="entry name" value="Rsd/AlgQ_sf"/>
</dbReference>
<dbReference type="InterPro" id="IPR012312">
    <property type="entry name" value="Hemerythrin-like"/>
</dbReference>
<evidence type="ECO:0000313" key="2">
    <source>
        <dbReference type="EMBL" id="ODS32128.1"/>
    </source>
</evidence>
<accession>A0A1E3X935</accession>
<proteinExistence type="predicted"/>
<comment type="caution">
    <text evidence="2">The sequence shown here is derived from an EMBL/GenBank/DDBJ whole genome shotgun (WGS) entry which is preliminary data.</text>
</comment>
<evidence type="ECO:0000313" key="3">
    <source>
        <dbReference type="Proteomes" id="UP000094056"/>
    </source>
</evidence>
<name>A0A1E3X935_9BACT</name>
<dbReference type="Gene3D" id="1.20.120.1370">
    <property type="entry name" value="Regulator of RNA polymerase sigma(70) subunit, domain 4"/>
    <property type="match status" value="1"/>
</dbReference>
<dbReference type="EMBL" id="MAYW01000076">
    <property type="protein sequence ID" value="ODS32128.1"/>
    <property type="molecule type" value="Genomic_DNA"/>
</dbReference>
<organism evidence="2 3">
    <name type="scientific">Candidatus Scalindua rubra</name>
    <dbReference type="NCBI Taxonomy" id="1872076"/>
    <lineage>
        <taxon>Bacteria</taxon>
        <taxon>Pseudomonadati</taxon>
        <taxon>Planctomycetota</taxon>
        <taxon>Candidatus Brocadiia</taxon>
        <taxon>Candidatus Brocadiales</taxon>
        <taxon>Candidatus Scalinduaceae</taxon>
        <taxon>Candidatus Scalindua</taxon>
    </lineage>
</organism>
<protein>
    <recommendedName>
        <fullName evidence="1">Hemerythrin-like domain-containing protein</fullName>
    </recommendedName>
</protein>